<dbReference type="OrthoDB" id="9102512at2"/>
<protein>
    <recommendedName>
        <fullName evidence="4">Anti-sigma factor</fullName>
    </recommendedName>
</protein>
<reference evidence="2 3" key="2">
    <citation type="submission" date="2017-08" db="EMBL/GenBank/DDBJ databases">
        <title>WGS of novel Burkholderia cepaca complex species.</title>
        <authorList>
            <person name="Lipuma J."/>
            <person name="Spilker T."/>
        </authorList>
    </citation>
    <scope>NUCLEOTIDE SEQUENCE [LARGE SCALE GENOMIC DNA]</scope>
    <source>
        <strain evidence="2 3">AU17325</strain>
    </source>
</reference>
<accession>A0A228HTX9</accession>
<feature type="compositionally biased region" description="Low complexity" evidence="1">
    <location>
        <begin position="85"/>
        <end position="98"/>
    </location>
</feature>
<proteinExistence type="predicted"/>
<evidence type="ECO:0000313" key="2">
    <source>
        <dbReference type="EMBL" id="OXI33319.1"/>
    </source>
</evidence>
<evidence type="ECO:0000256" key="1">
    <source>
        <dbReference type="SAM" id="MobiDB-lite"/>
    </source>
</evidence>
<comment type="caution">
    <text evidence="2">The sequence shown here is derived from an EMBL/GenBank/DDBJ whole genome shotgun (WGS) entry which is preliminary data.</text>
</comment>
<dbReference type="Proteomes" id="UP000214600">
    <property type="component" value="Unassembled WGS sequence"/>
</dbReference>
<sequence>MSNAPRHTTDPDEPDRDLALAYVRGELTPDEHARFVERLAHDAALRDTLDVLEAAADIAQEARTAATNDAAFARLQAALGARDTAHARTAADAPRSAPQPERRQSWLARVQDWMREHSLVMQPALTALVVVQAVAIVQLMRGTEPDTVPDAVVRGATGQCTDVWVTFRDGVTEQAIRQWLTLYGSSIVAGPDGSGRYRIASTDADARAALLGSSEAARLAAQIDRPQGCGK</sequence>
<evidence type="ECO:0008006" key="4">
    <source>
        <dbReference type="Google" id="ProtNLM"/>
    </source>
</evidence>
<feature type="region of interest" description="Disordered" evidence="1">
    <location>
        <begin position="85"/>
        <end position="104"/>
    </location>
</feature>
<dbReference type="EMBL" id="NKFA01000037">
    <property type="protein sequence ID" value="OXI33319.1"/>
    <property type="molecule type" value="Genomic_DNA"/>
</dbReference>
<dbReference type="AlphaFoldDB" id="A0A228HTX9"/>
<name>A0A228HTX9_9BURK</name>
<evidence type="ECO:0000313" key="3">
    <source>
        <dbReference type="Proteomes" id="UP000214600"/>
    </source>
</evidence>
<gene>
    <name evidence="2" type="ORF">CFB84_39640</name>
</gene>
<dbReference type="RefSeq" id="WP_089454396.1">
    <property type="nucleotide sequence ID" value="NZ_NKFA01000037.1"/>
</dbReference>
<organism evidence="2 3">
    <name type="scientific">Burkholderia aenigmatica</name>
    <dbReference type="NCBI Taxonomy" id="2015348"/>
    <lineage>
        <taxon>Bacteria</taxon>
        <taxon>Pseudomonadati</taxon>
        <taxon>Pseudomonadota</taxon>
        <taxon>Betaproteobacteria</taxon>
        <taxon>Burkholderiales</taxon>
        <taxon>Burkholderiaceae</taxon>
        <taxon>Burkholderia</taxon>
        <taxon>Burkholderia cepacia complex</taxon>
    </lineage>
</organism>
<reference evidence="3" key="1">
    <citation type="submission" date="2017-06" db="EMBL/GenBank/DDBJ databases">
        <authorList>
            <person name="LiPuma J."/>
            <person name="Spilker T."/>
        </authorList>
    </citation>
    <scope>NUCLEOTIDE SEQUENCE [LARGE SCALE GENOMIC DNA]</scope>
    <source>
        <strain evidence="3">AU17325</strain>
    </source>
</reference>